<dbReference type="GO" id="GO:0005737">
    <property type="term" value="C:cytoplasm"/>
    <property type="evidence" value="ECO:0007669"/>
    <property type="project" value="UniProtKB-SubCell"/>
</dbReference>
<feature type="binding site" evidence="11">
    <location>
        <position position="137"/>
    </location>
    <ligand>
        <name>substrate</name>
    </ligand>
</feature>
<dbReference type="Pfam" id="PF00933">
    <property type="entry name" value="Glyco_hydro_3"/>
    <property type="match status" value="1"/>
</dbReference>
<dbReference type="SUPFAM" id="SSF51445">
    <property type="entry name" value="(Trans)glycosidases"/>
    <property type="match status" value="1"/>
</dbReference>
<organism evidence="13 14">
    <name type="scientific">Leucothrix pacifica</name>
    <dbReference type="NCBI Taxonomy" id="1247513"/>
    <lineage>
        <taxon>Bacteria</taxon>
        <taxon>Pseudomonadati</taxon>
        <taxon>Pseudomonadota</taxon>
        <taxon>Gammaproteobacteria</taxon>
        <taxon>Thiotrichales</taxon>
        <taxon>Thiotrichaceae</taxon>
        <taxon>Leucothrix</taxon>
    </lineage>
</organism>
<sequence length="342" mass="37607">MPIAPLMLDLEGTVLTAEEKELLQHPFCGGLIFFSRNFESVEQLQVLIDEVRAAAPEDFLISVDHEGGRVQRFREGFTKLPALAKLYEQSEDEPSALRAAHHHAWLMASELRAMGIDFSFAPVLDLNYGVSEVIGDRAFHSQADIVAKMATSYISGMHDAGMAATGKHFPGHGAVVADSHLEIPVDERGMAALDAADMRPFAHLIQQGMDAVMPAHVIYSEIDSQPAGFSKIWLQKILRQQLGFDGVIFSDDLNMEGASFAGNYAQRAEAAISAGCDMVLVCNNRPGVIQVMDEANIDLTSATSQASMQRLERMKGREYMNRSALLDTQRWSEIESEMSAFV</sequence>
<evidence type="ECO:0000256" key="4">
    <source>
        <dbReference type="ARBA" id="ARBA00022801"/>
    </source>
</evidence>
<reference evidence="13 14" key="1">
    <citation type="submission" date="2018-05" db="EMBL/GenBank/DDBJ databases">
        <title>Leucothrix arctica sp. nov., isolated from Arctic seawater.</title>
        <authorList>
            <person name="Choi A."/>
            <person name="Baek K."/>
        </authorList>
    </citation>
    <scope>NUCLEOTIDE SEQUENCE [LARGE SCALE GENOMIC DNA]</scope>
    <source>
        <strain evidence="13 14">JCM 18388</strain>
    </source>
</reference>
<feature type="active site" description="Proton donor/acceptor" evidence="11">
    <location>
        <position position="180"/>
    </location>
</feature>
<keyword evidence="3 11" id="KW-0132">Cell division</keyword>
<dbReference type="Gene3D" id="3.20.20.300">
    <property type="entry name" value="Glycoside hydrolase, family 3, N-terminal domain"/>
    <property type="match status" value="1"/>
</dbReference>
<comment type="caution">
    <text evidence="13">The sequence shown here is derived from an EMBL/GenBank/DDBJ whole genome shotgun (WGS) entry which is preliminary data.</text>
</comment>
<evidence type="ECO:0000313" key="14">
    <source>
        <dbReference type="Proteomes" id="UP000245539"/>
    </source>
</evidence>
<evidence type="ECO:0000313" key="13">
    <source>
        <dbReference type="EMBL" id="PWQ94965.1"/>
    </source>
</evidence>
<keyword evidence="6 11" id="KW-0573">Peptidoglycan synthesis</keyword>
<accession>A0A317C8H5</accession>
<dbReference type="EC" id="3.2.1.52" evidence="11"/>
<evidence type="ECO:0000256" key="6">
    <source>
        <dbReference type="ARBA" id="ARBA00022984"/>
    </source>
</evidence>
<feature type="domain" description="Glycoside hydrolase family 3 N-terminal" evidence="12">
    <location>
        <begin position="16"/>
        <end position="312"/>
    </location>
</feature>
<evidence type="ECO:0000256" key="11">
    <source>
        <dbReference type="HAMAP-Rule" id="MF_00364"/>
    </source>
</evidence>
<dbReference type="InterPro" id="IPR001764">
    <property type="entry name" value="Glyco_hydro_3_N"/>
</dbReference>
<dbReference type="Proteomes" id="UP000245539">
    <property type="component" value="Unassembled WGS sequence"/>
</dbReference>
<proteinExistence type="inferred from homology"/>
<protein>
    <recommendedName>
        <fullName evidence="11">Beta-hexosaminidase</fullName>
        <ecNumber evidence="11">3.2.1.52</ecNumber>
    </recommendedName>
    <alternativeName>
        <fullName evidence="11">Beta-N-acetylhexosaminidase</fullName>
    </alternativeName>
    <alternativeName>
        <fullName evidence="11">N-acetyl-beta-glucosaminidase</fullName>
    </alternativeName>
</protein>
<feature type="binding site" evidence="11">
    <location>
        <position position="72"/>
    </location>
    <ligand>
        <name>substrate</name>
    </ligand>
</feature>
<dbReference type="InterPro" id="IPR050226">
    <property type="entry name" value="NagZ_Beta-hexosaminidase"/>
</dbReference>
<dbReference type="OrthoDB" id="9786661at2"/>
<evidence type="ECO:0000256" key="8">
    <source>
        <dbReference type="ARBA" id="ARBA00023306"/>
    </source>
</evidence>
<keyword evidence="9 11" id="KW-0961">Cell wall biogenesis/degradation</keyword>
<dbReference type="GO" id="GO:0005975">
    <property type="term" value="P:carbohydrate metabolic process"/>
    <property type="evidence" value="ECO:0007669"/>
    <property type="project" value="InterPro"/>
</dbReference>
<dbReference type="InterPro" id="IPR019800">
    <property type="entry name" value="Glyco_hydro_3_AS"/>
</dbReference>
<dbReference type="RefSeq" id="WP_109838727.1">
    <property type="nucleotide sequence ID" value="NZ_QGKM01000052.1"/>
</dbReference>
<evidence type="ECO:0000256" key="10">
    <source>
        <dbReference type="ARBA" id="ARBA00037880"/>
    </source>
</evidence>
<evidence type="ECO:0000256" key="3">
    <source>
        <dbReference type="ARBA" id="ARBA00022618"/>
    </source>
</evidence>
<keyword evidence="14" id="KW-1185">Reference proteome</keyword>
<gene>
    <name evidence="11" type="primary">nagZ</name>
    <name evidence="13" type="ORF">DKW60_16310</name>
</gene>
<comment type="pathway">
    <text evidence="10 11">Cell wall biogenesis; peptidoglycan recycling.</text>
</comment>
<dbReference type="EMBL" id="QGKM01000052">
    <property type="protein sequence ID" value="PWQ94965.1"/>
    <property type="molecule type" value="Genomic_DNA"/>
</dbReference>
<name>A0A317C8H5_9GAMM</name>
<dbReference type="PROSITE" id="PS00775">
    <property type="entry name" value="GLYCOSYL_HYDROL_F3"/>
    <property type="match status" value="1"/>
</dbReference>
<evidence type="ECO:0000256" key="9">
    <source>
        <dbReference type="ARBA" id="ARBA00023316"/>
    </source>
</evidence>
<dbReference type="InterPro" id="IPR017853">
    <property type="entry name" value="GH"/>
</dbReference>
<dbReference type="NCBIfam" id="NF003740">
    <property type="entry name" value="PRK05337.1"/>
    <property type="match status" value="1"/>
</dbReference>
<feature type="binding site" evidence="11">
    <location>
        <position position="64"/>
    </location>
    <ligand>
        <name>substrate</name>
    </ligand>
</feature>
<evidence type="ECO:0000256" key="5">
    <source>
        <dbReference type="ARBA" id="ARBA00022960"/>
    </source>
</evidence>
<dbReference type="GO" id="GO:0008360">
    <property type="term" value="P:regulation of cell shape"/>
    <property type="evidence" value="ECO:0007669"/>
    <property type="project" value="UniProtKB-KW"/>
</dbReference>
<dbReference type="AlphaFoldDB" id="A0A317C8H5"/>
<dbReference type="InterPro" id="IPR022956">
    <property type="entry name" value="Beta_hexosaminidase_bac"/>
</dbReference>
<feature type="binding site" evidence="11">
    <location>
        <begin position="167"/>
        <end position="168"/>
    </location>
    <ligand>
        <name>substrate</name>
    </ligand>
</feature>
<dbReference type="GO" id="GO:0051301">
    <property type="term" value="P:cell division"/>
    <property type="evidence" value="ECO:0007669"/>
    <property type="project" value="UniProtKB-KW"/>
</dbReference>
<comment type="subcellular location">
    <subcellularLocation>
        <location evidence="11">Cytoplasm</location>
    </subcellularLocation>
</comment>
<comment type="catalytic activity">
    <reaction evidence="1 11">
        <text>Hydrolysis of terminal non-reducing N-acetyl-D-hexosamine residues in N-acetyl-beta-D-hexosaminides.</text>
        <dbReference type="EC" id="3.2.1.52"/>
    </reaction>
</comment>
<keyword evidence="5 11" id="KW-0133">Cell shape</keyword>
<dbReference type="UniPathway" id="UPA00544"/>
<evidence type="ECO:0000256" key="1">
    <source>
        <dbReference type="ARBA" id="ARBA00001231"/>
    </source>
</evidence>
<keyword evidence="2 11" id="KW-0963">Cytoplasm</keyword>
<dbReference type="GO" id="GO:0004563">
    <property type="term" value="F:beta-N-acetylhexosaminidase activity"/>
    <property type="evidence" value="ECO:0007669"/>
    <property type="project" value="UniProtKB-UniRule"/>
</dbReference>
<dbReference type="PANTHER" id="PTHR30480">
    <property type="entry name" value="BETA-HEXOSAMINIDASE-RELATED"/>
    <property type="match status" value="1"/>
</dbReference>
<dbReference type="GO" id="GO:0009252">
    <property type="term" value="P:peptidoglycan biosynthetic process"/>
    <property type="evidence" value="ECO:0007669"/>
    <property type="project" value="UniProtKB-KW"/>
</dbReference>
<keyword evidence="8 11" id="KW-0131">Cell cycle</keyword>
<dbReference type="FunFam" id="3.20.20.300:FF:000001">
    <property type="entry name" value="Beta-hexosaminidase"/>
    <property type="match status" value="1"/>
</dbReference>
<dbReference type="GO" id="GO:0009254">
    <property type="term" value="P:peptidoglycan turnover"/>
    <property type="evidence" value="ECO:0007669"/>
    <property type="project" value="UniProtKB-UniRule"/>
</dbReference>
<dbReference type="PANTHER" id="PTHR30480:SF13">
    <property type="entry name" value="BETA-HEXOSAMINIDASE"/>
    <property type="match status" value="1"/>
</dbReference>
<evidence type="ECO:0000256" key="7">
    <source>
        <dbReference type="ARBA" id="ARBA00023295"/>
    </source>
</evidence>
<comment type="function">
    <text evidence="11">Plays a role in peptidoglycan recycling by cleaving the terminal beta-1,4-linked N-acetylglucosamine (GlcNAc) from peptide-linked peptidoglycan fragments, giving rise to free GlcNAc, anhydro-N-acetylmuramic acid and anhydro-N-acetylmuramic acid-linked peptides.</text>
</comment>
<dbReference type="HAMAP" id="MF_00364">
    <property type="entry name" value="NagZ"/>
    <property type="match status" value="1"/>
</dbReference>
<comment type="similarity">
    <text evidence="11">Belongs to the glycosyl hydrolase 3 family. NagZ subfamily.</text>
</comment>
<evidence type="ECO:0000256" key="2">
    <source>
        <dbReference type="ARBA" id="ARBA00022490"/>
    </source>
</evidence>
<evidence type="ECO:0000259" key="12">
    <source>
        <dbReference type="Pfam" id="PF00933"/>
    </source>
</evidence>
<keyword evidence="4 11" id="KW-0378">Hydrolase</keyword>
<dbReference type="GO" id="GO:0071555">
    <property type="term" value="P:cell wall organization"/>
    <property type="evidence" value="ECO:0007669"/>
    <property type="project" value="UniProtKB-KW"/>
</dbReference>
<dbReference type="InterPro" id="IPR036962">
    <property type="entry name" value="Glyco_hydro_3_N_sf"/>
</dbReference>
<feature type="site" description="Important for catalytic activity" evidence="11">
    <location>
        <position position="178"/>
    </location>
</feature>
<keyword evidence="7 11" id="KW-0326">Glycosidase</keyword>
<feature type="active site" description="Nucleophile" evidence="11">
    <location>
        <position position="251"/>
    </location>
</feature>